<comment type="subcellular location">
    <subcellularLocation>
        <location evidence="1">Cytoplasm</location>
    </subcellularLocation>
</comment>
<evidence type="ECO:0000256" key="4">
    <source>
        <dbReference type="ARBA" id="ARBA00013346"/>
    </source>
</evidence>
<dbReference type="PANTHER" id="PTHR11579">
    <property type="entry name" value="PROTEIN-L-ISOASPARTATE O-METHYLTRANSFERASE"/>
    <property type="match status" value="1"/>
</dbReference>
<evidence type="ECO:0000256" key="1">
    <source>
        <dbReference type="ARBA" id="ARBA00004496"/>
    </source>
</evidence>
<dbReference type="GO" id="GO:0005737">
    <property type="term" value="C:cytoplasm"/>
    <property type="evidence" value="ECO:0007669"/>
    <property type="project" value="UniProtKB-SubCell"/>
</dbReference>
<dbReference type="InterPro" id="IPR029063">
    <property type="entry name" value="SAM-dependent_MTases_sf"/>
</dbReference>
<dbReference type="EMBL" id="JACHMU010000001">
    <property type="protein sequence ID" value="MBB5742681.1"/>
    <property type="molecule type" value="Genomic_DNA"/>
</dbReference>
<keyword evidence="5" id="KW-0963">Cytoplasm</keyword>
<dbReference type="SUPFAM" id="SSF53335">
    <property type="entry name" value="S-adenosyl-L-methionine-dependent methyltransferases"/>
    <property type="match status" value="1"/>
</dbReference>
<accession>A0A7W9CBR7</accession>
<keyword evidence="8" id="KW-0949">S-adenosyl-L-methionine</keyword>
<evidence type="ECO:0000256" key="7">
    <source>
        <dbReference type="ARBA" id="ARBA00022679"/>
    </source>
</evidence>
<name>A0A7W9CBR7_9MICO</name>
<keyword evidence="7 12" id="KW-0808">Transferase</keyword>
<sequence>MGIRATDQTRARVRAAFDATPRADFLPDAVRHLADGDRPIGIGWDATNSQPSTVARMLELLDVRSGHRVLDVGSGSGWTTALLAHLAGAAGEVIGVERVPELVSFARARLRAAGVHARIEYAVAGVLGLPAHAPFDRILVSADFGRMPETIAAQLADGGRMVAPVAGIMTVVDMHVGTLHRREDDGRYSFVPLRED</sequence>
<dbReference type="Gene3D" id="3.40.50.150">
    <property type="entry name" value="Vaccinia Virus protein VP39"/>
    <property type="match status" value="1"/>
</dbReference>
<evidence type="ECO:0000256" key="10">
    <source>
        <dbReference type="ARBA" id="ARBA00031323"/>
    </source>
</evidence>
<keyword evidence="6 12" id="KW-0489">Methyltransferase</keyword>
<proteinExistence type="inferred from homology"/>
<reference evidence="12 13" key="1">
    <citation type="submission" date="2020-08" db="EMBL/GenBank/DDBJ databases">
        <title>Sequencing the genomes of 1000 actinobacteria strains.</title>
        <authorList>
            <person name="Klenk H.-P."/>
        </authorList>
    </citation>
    <scope>NUCLEOTIDE SEQUENCE [LARGE SCALE GENOMIC DNA]</scope>
    <source>
        <strain evidence="12 13">DSM 24823</strain>
    </source>
</reference>
<dbReference type="Proteomes" id="UP000517712">
    <property type="component" value="Unassembled WGS sequence"/>
</dbReference>
<evidence type="ECO:0000313" key="12">
    <source>
        <dbReference type="EMBL" id="MBB5742681.1"/>
    </source>
</evidence>
<dbReference type="EC" id="2.1.1.77" evidence="3"/>
<evidence type="ECO:0000256" key="9">
    <source>
        <dbReference type="ARBA" id="ARBA00030757"/>
    </source>
</evidence>
<dbReference type="AlphaFoldDB" id="A0A7W9CBR7"/>
<comment type="similarity">
    <text evidence="2">Belongs to the methyltransferase superfamily. L-isoaspartyl/D-aspartyl protein methyltransferase family.</text>
</comment>
<organism evidence="12 13">
    <name type="scientific">Microbacterium ginsengiterrae</name>
    <dbReference type="NCBI Taxonomy" id="546115"/>
    <lineage>
        <taxon>Bacteria</taxon>
        <taxon>Bacillati</taxon>
        <taxon>Actinomycetota</taxon>
        <taxon>Actinomycetes</taxon>
        <taxon>Micrococcales</taxon>
        <taxon>Microbacteriaceae</taxon>
        <taxon>Microbacterium</taxon>
    </lineage>
</organism>
<dbReference type="CDD" id="cd02440">
    <property type="entry name" value="AdoMet_MTases"/>
    <property type="match status" value="1"/>
</dbReference>
<evidence type="ECO:0000256" key="5">
    <source>
        <dbReference type="ARBA" id="ARBA00022490"/>
    </source>
</evidence>
<evidence type="ECO:0000313" key="13">
    <source>
        <dbReference type="Proteomes" id="UP000517712"/>
    </source>
</evidence>
<dbReference type="GO" id="GO:0004719">
    <property type="term" value="F:protein-L-isoaspartate (D-aspartate) O-methyltransferase activity"/>
    <property type="evidence" value="ECO:0007669"/>
    <property type="project" value="UniProtKB-EC"/>
</dbReference>
<dbReference type="PANTHER" id="PTHR11579:SF0">
    <property type="entry name" value="PROTEIN-L-ISOASPARTATE(D-ASPARTATE) O-METHYLTRANSFERASE"/>
    <property type="match status" value="1"/>
</dbReference>
<evidence type="ECO:0000256" key="2">
    <source>
        <dbReference type="ARBA" id="ARBA00005369"/>
    </source>
</evidence>
<dbReference type="GO" id="GO:0032259">
    <property type="term" value="P:methylation"/>
    <property type="evidence" value="ECO:0007669"/>
    <property type="project" value="UniProtKB-KW"/>
</dbReference>
<dbReference type="RefSeq" id="WP_260980386.1">
    <property type="nucleotide sequence ID" value="NZ_BAAAPG010000001.1"/>
</dbReference>
<dbReference type="Pfam" id="PF01135">
    <property type="entry name" value="PCMT"/>
    <property type="match status" value="1"/>
</dbReference>
<evidence type="ECO:0000256" key="6">
    <source>
        <dbReference type="ARBA" id="ARBA00022603"/>
    </source>
</evidence>
<comment type="caution">
    <text evidence="12">The sequence shown here is derived from an EMBL/GenBank/DDBJ whole genome shotgun (WGS) entry which is preliminary data.</text>
</comment>
<dbReference type="InterPro" id="IPR000682">
    <property type="entry name" value="PCMT"/>
</dbReference>
<evidence type="ECO:0000256" key="3">
    <source>
        <dbReference type="ARBA" id="ARBA00011890"/>
    </source>
</evidence>
<protein>
    <recommendedName>
        <fullName evidence="4">Protein-L-isoaspartate O-methyltransferase</fullName>
        <ecNumber evidence="3">2.1.1.77</ecNumber>
    </recommendedName>
    <alternativeName>
        <fullName evidence="11">L-isoaspartyl protein carboxyl methyltransferase</fullName>
    </alternativeName>
    <alternativeName>
        <fullName evidence="9">Protein L-isoaspartyl methyltransferase</fullName>
    </alternativeName>
    <alternativeName>
        <fullName evidence="10">Protein-beta-aspartate methyltransferase</fullName>
    </alternativeName>
</protein>
<keyword evidence="13" id="KW-1185">Reference proteome</keyword>
<evidence type="ECO:0000256" key="8">
    <source>
        <dbReference type="ARBA" id="ARBA00022691"/>
    </source>
</evidence>
<gene>
    <name evidence="12" type="ORF">HD600_001178</name>
</gene>
<evidence type="ECO:0000256" key="11">
    <source>
        <dbReference type="ARBA" id="ARBA00031350"/>
    </source>
</evidence>